<sequence length="379" mass="44291">MSGFEFKLHDDEPTLAHTGALKCALCNNNLARYTCPKCGVSYCGIQCYRSRIHSECSEKFYQQNVREEISSRKVTQEQEEAILQLLTNELSDIFDGEENMDLETRLEGLDLDKDTEEIWSRLTQDEKEEFDKTMGRYVPGYKAWWKEFDLVLDESVSDKPFPKLYPQIPGIGDIFTGKLSETLKYDVINVLYTYVCIHRMYNGEFSSMHEHVTEDILGISLVLRGEGSFSGLAEALNHPAMTLLQMKELEWPYDFVFGFFTDVIEIISRKNLKTSISYVLYCLSDLWDVFGKSLKVRKKSENLKQMKKTLILAQKKLYFYLCWARDQDILLIELCELIQIELQAKQLEYKAFNESKRKIKSKLNRDKRKSKHQLVQEII</sequence>
<dbReference type="SUPFAM" id="SSF144232">
    <property type="entry name" value="HIT/MYND zinc finger-like"/>
    <property type="match status" value="1"/>
</dbReference>
<dbReference type="PANTHER" id="PTHR15555:SF0">
    <property type="entry name" value="ZINC FINGER HIT DOMAIN-CONTAINING PROTEIN 2"/>
    <property type="match status" value="1"/>
</dbReference>
<keyword evidence="4" id="KW-1185">Reference proteome</keyword>
<dbReference type="EMBL" id="JAKMXF010000266">
    <property type="protein sequence ID" value="KAI6653619.1"/>
    <property type="molecule type" value="Genomic_DNA"/>
</dbReference>
<evidence type="ECO:0000256" key="1">
    <source>
        <dbReference type="PROSITE-ProRule" id="PRU00453"/>
    </source>
</evidence>
<dbReference type="GO" id="GO:0008270">
    <property type="term" value="F:zinc ion binding"/>
    <property type="evidence" value="ECO:0007669"/>
    <property type="project" value="UniProtKB-UniRule"/>
</dbReference>
<reference evidence="3 4" key="1">
    <citation type="journal article" date="2023" name="BMC Biol.">
        <title>The compact genome of the sponge Oopsacas minuta (Hexactinellida) is lacking key metazoan core genes.</title>
        <authorList>
            <person name="Santini S."/>
            <person name="Schenkelaars Q."/>
            <person name="Jourda C."/>
            <person name="Duchesne M."/>
            <person name="Belahbib H."/>
            <person name="Rocher C."/>
            <person name="Selva M."/>
            <person name="Riesgo A."/>
            <person name="Vervoort M."/>
            <person name="Leys S.P."/>
            <person name="Kodjabachian L."/>
            <person name="Le Bivic A."/>
            <person name="Borchiellini C."/>
            <person name="Claverie J.M."/>
            <person name="Renard E."/>
        </authorList>
    </citation>
    <scope>NUCLEOTIDE SEQUENCE [LARGE SCALE GENOMIC DNA]</scope>
    <source>
        <strain evidence="3">SPO-2</strain>
    </source>
</reference>
<name>A0AAV7JYT5_9METZ</name>
<gene>
    <name evidence="3" type="ORF">LOD99_3514</name>
</gene>
<keyword evidence="1" id="KW-0862">Zinc</keyword>
<evidence type="ECO:0000313" key="4">
    <source>
        <dbReference type="Proteomes" id="UP001165289"/>
    </source>
</evidence>
<keyword evidence="1" id="KW-0863">Zinc-finger</keyword>
<evidence type="ECO:0000259" key="2">
    <source>
        <dbReference type="PROSITE" id="PS51083"/>
    </source>
</evidence>
<keyword evidence="1" id="KW-0479">Metal-binding</keyword>
<dbReference type="CDD" id="cd23024">
    <property type="entry name" value="zf-HIT_ZNHIT2-3"/>
    <property type="match status" value="1"/>
</dbReference>
<proteinExistence type="predicted"/>
<dbReference type="InterPro" id="IPR039646">
    <property type="entry name" value="ZNHIT2"/>
</dbReference>
<dbReference type="PROSITE" id="PS51083">
    <property type="entry name" value="ZF_HIT"/>
    <property type="match status" value="1"/>
</dbReference>
<dbReference type="InterPro" id="IPR007529">
    <property type="entry name" value="Znf_HIT"/>
</dbReference>
<dbReference type="Proteomes" id="UP001165289">
    <property type="component" value="Unassembled WGS sequence"/>
</dbReference>
<accession>A0AAV7JYT5</accession>
<dbReference type="Pfam" id="PF04438">
    <property type="entry name" value="zf-HIT"/>
    <property type="match status" value="1"/>
</dbReference>
<organism evidence="3 4">
    <name type="scientific">Oopsacas minuta</name>
    <dbReference type="NCBI Taxonomy" id="111878"/>
    <lineage>
        <taxon>Eukaryota</taxon>
        <taxon>Metazoa</taxon>
        <taxon>Porifera</taxon>
        <taxon>Hexactinellida</taxon>
        <taxon>Hexasterophora</taxon>
        <taxon>Lyssacinosida</taxon>
        <taxon>Leucopsacidae</taxon>
        <taxon>Oopsacas</taxon>
    </lineage>
</organism>
<feature type="domain" description="HIT-type" evidence="2">
    <location>
        <begin position="23"/>
        <end position="56"/>
    </location>
</feature>
<protein>
    <submittedName>
        <fullName evidence="3">Zinc finger HIT domain-containing protein 2-like</fullName>
    </submittedName>
</protein>
<dbReference type="Gene3D" id="3.30.60.190">
    <property type="match status" value="1"/>
</dbReference>
<comment type="caution">
    <text evidence="3">The sequence shown here is derived from an EMBL/GenBank/DDBJ whole genome shotgun (WGS) entry which is preliminary data.</text>
</comment>
<dbReference type="AlphaFoldDB" id="A0AAV7JYT5"/>
<dbReference type="PANTHER" id="PTHR15555">
    <property type="entry name" value="ZINC FINGER HIT DOMAIN CONTAINING PROTEIN 2 PROTEIN FON -RELATED"/>
    <property type="match status" value="1"/>
</dbReference>
<evidence type="ECO:0000313" key="3">
    <source>
        <dbReference type="EMBL" id="KAI6653619.1"/>
    </source>
</evidence>